<keyword evidence="1" id="KW-0472">Membrane</keyword>
<dbReference type="AlphaFoldDB" id="A0A1Q9HHY4"/>
<evidence type="ECO:0000313" key="3">
    <source>
        <dbReference type="Proteomes" id="UP000186313"/>
    </source>
</evidence>
<feature type="transmembrane region" description="Helical" evidence="1">
    <location>
        <begin position="20"/>
        <end position="47"/>
    </location>
</feature>
<evidence type="ECO:0000256" key="1">
    <source>
        <dbReference type="SAM" id="Phobius"/>
    </source>
</evidence>
<name>A0A1Q9HHY4_9VIBR</name>
<accession>A0A1Q9HHY4</accession>
<evidence type="ECO:0000313" key="2">
    <source>
        <dbReference type="EMBL" id="OLQ89693.1"/>
    </source>
</evidence>
<comment type="caution">
    <text evidence="2">The sequence shown here is derived from an EMBL/GenBank/DDBJ whole genome shotgun (WGS) entry which is preliminary data.</text>
</comment>
<organism evidence="2 3">
    <name type="scientific">Vibrio panuliri</name>
    <dbReference type="NCBI Taxonomy" id="1381081"/>
    <lineage>
        <taxon>Bacteria</taxon>
        <taxon>Pseudomonadati</taxon>
        <taxon>Pseudomonadota</taxon>
        <taxon>Gammaproteobacteria</taxon>
        <taxon>Vibrionales</taxon>
        <taxon>Vibrionaceae</taxon>
        <taxon>Vibrio</taxon>
    </lineage>
</organism>
<keyword evidence="1" id="KW-0812">Transmembrane</keyword>
<sequence>MGLMLGEVVPSFIKLSNANPISIQMIMFGLFLVFLGVLFWVFGCIAARCHSLLYDRWFK</sequence>
<protein>
    <submittedName>
        <fullName evidence="2">Uncharacterized protein</fullName>
    </submittedName>
</protein>
<proteinExistence type="predicted"/>
<keyword evidence="1" id="KW-1133">Transmembrane helix</keyword>
<reference evidence="2 3" key="1">
    <citation type="submission" date="2016-09" db="EMBL/GenBank/DDBJ databases">
        <title>Genomic Taxonomy of the Vibrionaceae.</title>
        <authorList>
            <person name="Gonzalez-Castillo A."/>
            <person name="Gomez-Gil B."/>
            <person name="Enciso-Ibarra K."/>
        </authorList>
    </citation>
    <scope>NUCLEOTIDE SEQUENCE [LARGE SCALE GENOMIC DNA]</scope>
    <source>
        <strain evidence="2 3">CAIM 703</strain>
    </source>
</reference>
<dbReference type="Proteomes" id="UP000186313">
    <property type="component" value="Unassembled WGS sequence"/>
</dbReference>
<dbReference type="EMBL" id="MJMJ01000013">
    <property type="protein sequence ID" value="OLQ89693.1"/>
    <property type="molecule type" value="Genomic_DNA"/>
</dbReference>
<gene>
    <name evidence="2" type="ORF">BIY22_19220</name>
</gene>